<comment type="catalytic activity">
    <reaction evidence="5">
        <text>(6S)-5-formyl-5,6,7,8-tetrahydrofolate + ATP = (6R)-5,10-methenyltetrahydrofolate + ADP + phosphate</text>
        <dbReference type="Rhea" id="RHEA:10488"/>
        <dbReference type="ChEBI" id="CHEBI:30616"/>
        <dbReference type="ChEBI" id="CHEBI:43474"/>
        <dbReference type="ChEBI" id="CHEBI:57455"/>
        <dbReference type="ChEBI" id="CHEBI:57457"/>
        <dbReference type="ChEBI" id="CHEBI:456216"/>
        <dbReference type="EC" id="6.3.3.2"/>
    </reaction>
</comment>
<dbReference type="PANTHER" id="PTHR23407">
    <property type="entry name" value="ATPASE INHIBITOR/5-FORMYLTETRAHYDROFOLATE CYCLO-LIGASE"/>
    <property type="match status" value="1"/>
</dbReference>
<comment type="cofactor">
    <cofactor evidence="5">
        <name>Mg(2+)</name>
        <dbReference type="ChEBI" id="CHEBI:18420"/>
    </cofactor>
</comment>
<dbReference type="Proteomes" id="UP001139089">
    <property type="component" value="Unassembled WGS sequence"/>
</dbReference>
<keyword evidence="5" id="KW-0479">Metal-binding</keyword>
<proteinExistence type="inferred from homology"/>
<dbReference type="GO" id="GO:0009396">
    <property type="term" value="P:folic acid-containing compound biosynthetic process"/>
    <property type="evidence" value="ECO:0007669"/>
    <property type="project" value="TreeGrafter"/>
</dbReference>
<dbReference type="PANTHER" id="PTHR23407:SF1">
    <property type="entry name" value="5-FORMYLTETRAHYDROFOLATE CYCLO-LIGASE"/>
    <property type="match status" value="1"/>
</dbReference>
<keyword evidence="2 4" id="KW-0547">Nucleotide-binding</keyword>
<gene>
    <name evidence="6" type="ORF">LRX75_15950</name>
</gene>
<evidence type="ECO:0000256" key="4">
    <source>
        <dbReference type="PIRSR" id="PIRSR006806-1"/>
    </source>
</evidence>
<keyword evidence="5" id="KW-0460">Magnesium</keyword>
<dbReference type="SUPFAM" id="SSF100950">
    <property type="entry name" value="NagB/RpiA/CoA transferase-like"/>
    <property type="match status" value="1"/>
</dbReference>
<evidence type="ECO:0000256" key="1">
    <source>
        <dbReference type="ARBA" id="ARBA00010638"/>
    </source>
</evidence>
<dbReference type="Pfam" id="PF01812">
    <property type="entry name" value="5-FTHF_cyc-lig"/>
    <property type="match status" value="1"/>
</dbReference>
<comment type="similarity">
    <text evidence="1 5">Belongs to the 5-formyltetrahydrofolate cyclo-ligase family.</text>
</comment>
<reference evidence="6" key="1">
    <citation type="submission" date="2021-12" db="EMBL/GenBank/DDBJ databases">
        <authorList>
            <person name="Li Y."/>
        </authorList>
    </citation>
    <scope>NUCLEOTIDE SEQUENCE</scope>
    <source>
        <strain evidence="6">DKSPLA3</strain>
    </source>
</reference>
<evidence type="ECO:0000313" key="6">
    <source>
        <dbReference type="EMBL" id="MCD7110527.1"/>
    </source>
</evidence>
<evidence type="ECO:0000256" key="5">
    <source>
        <dbReference type="RuleBase" id="RU361279"/>
    </source>
</evidence>
<organism evidence="6 7">
    <name type="scientific">Rhizobium quercicola</name>
    <dbReference type="NCBI Taxonomy" id="2901226"/>
    <lineage>
        <taxon>Bacteria</taxon>
        <taxon>Pseudomonadati</taxon>
        <taxon>Pseudomonadota</taxon>
        <taxon>Alphaproteobacteria</taxon>
        <taxon>Hyphomicrobiales</taxon>
        <taxon>Rhizobiaceae</taxon>
        <taxon>Rhizobium/Agrobacterium group</taxon>
        <taxon>Rhizobium</taxon>
    </lineage>
</organism>
<dbReference type="GO" id="GO:0030272">
    <property type="term" value="F:5-formyltetrahydrofolate cyclo-ligase activity"/>
    <property type="evidence" value="ECO:0007669"/>
    <property type="project" value="UniProtKB-EC"/>
</dbReference>
<dbReference type="RefSeq" id="WP_231815722.1">
    <property type="nucleotide sequence ID" value="NZ_JAJOZR010000010.1"/>
</dbReference>
<comment type="caution">
    <text evidence="6">The sequence shown here is derived from an EMBL/GenBank/DDBJ whole genome shotgun (WGS) entry which is preliminary data.</text>
</comment>
<keyword evidence="3 4" id="KW-0067">ATP-binding</keyword>
<dbReference type="PIRSF" id="PIRSF006806">
    <property type="entry name" value="FTHF_cligase"/>
    <property type="match status" value="1"/>
</dbReference>
<dbReference type="AlphaFoldDB" id="A0A9X1NT36"/>
<feature type="binding site" evidence="4">
    <location>
        <begin position="9"/>
        <end position="13"/>
    </location>
    <ligand>
        <name>ATP</name>
        <dbReference type="ChEBI" id="CHEBI:30616"/>
    </ligand>
</feature>
<dbReference type="EC" id="6.3.3.2" evidence="5"/>
<dbReference type="GO" id="GO:0035999">
    <property type="term" value="P:tetrahydrofolate interconversion"/>
    <property type="evidence" value="ECO:0007669"/>
    <property type="project" value="TreeGrafter"/>
</dbReference>
<name>A0A9X1NT36_9HYPH</name>
<evidence type="ECO:0000256" key="3">
    <source>
        <dbReference type="ARBA" id="ARBA00022840"/>
    </source>
</evidence>
<evidence type="ECO:0000313" key="7">
    <source>
        <dbReference type="Proteomes" id="UP001139089"/>
    </source>
</evidence>
<evidence type="ECO:0000256" key="2">
    <source>
        <dbReference type="ARBA" id="ARBA00022741"/>
    </source>
</evidence>
<keyword evidence="7" id="KW-1185">Reference proteome</keyword>
<dbReference type="GO" id="GO:0005524">
    <property type="term" value="F:ATP binding"/>
    <property type="evidence" value="ECO:0007669"/>
    <property type="project" value="UniProtKB-KW"/>
</dbReference>
<protein>
    <recommendedName>
        <fullName evidence="5">5-formyltetrahydrofolate cyclo-ligase</fullName>
        <ecNumber evidence="5">6.3.3.2</ecNumber>
    </recommendedName>
</protein>
<dbReference type="InterPro" id="IPR002698">
    <property type="entry name" value="FTHF_cligase"/>
</dbReference>
<feature type="binding site" evidence="4">
    <location>
        <position position="64"/>
    </location>
    <ligand>
        <name>substrate</name>
    </ligand>
</feature>
<dbReference type="InterPro" id="IPR037171">
    <property type="entry name" value="NagB/RpiA_transferase-like"/>
</dbReference>
<keyword evidence="6" id="KW-0436">Ligase</keyword>
<dbReference type="InterPro" id="IPR024185">
    <property type="entry name" value="FTHF_cligase-like_sf"/>
</dbReference>
<feature type="binding site" evidence="4">
    <location>
        <begin position="138"/>
        <end position="146"/>
    </location>
    <ligand>
        <name>ATP</name>
        <dbReference type="ChEBI" id="CHEBI:30616"/>
    </ligand>
</feature>
<sequence>MTLPSREQKAVLRAERLALRDALSPEVRAEASAAMLRHIDTPAFRRAFDPAGATVSGFWPIRSEPDIRPLMECLRIMGVRPCLPVVLDRETIVFRAYLAGAPVVKTGFGTTGPDETAAVVDPDLMLVPLSAFDRHGHRIGYGAGHYDRAIARLDALGRRPRRIGIAFACQEVASVPFEPHDIPLDAILTEEGLIETRRQQV</sequence>
<dbReference type="Gene3D" id="3.40.50.10420">
    <property type="entry name" value="NagB/RpiA/CoA transferase-like"/>
    <property type="match status" value="1"/>
</dbReference>
<dbReference type="EMBL" id="JAJOZR010000010">
    <property type="protein sequence ID" value="MCD7110527.1"/>
    <property type="molecule type" value="Genomic_DNA"/>
</dbReference>
<dbReference type="NCBIfam" id="TIGR02727">
    <property type="entry name" value="MTHFS_bact"/>
    <property type="match status" value="1"/>
</dbReference>
<accession>A0A9X1NT36</accession>
<dbReference type="GO" id="GO:0046872">
    <property type="term" value="F:metal ion binding"/>
    <property type="evidence" value="ECO:0007669"/>
    <property type="project" value="UniProtKB-KW"/>
</dbReference>